<dbReference type="GO" id="GO:0003747">
    <property type="term" value="F:translation release factor activity"/>
    <property type="evidence" value="ECO:0007669"/>
    <property type="project" value="InterPro"/>
</dbReference>
<dbReference type="Gene3D" id="3.30.160.20">
    <property type="match status" value="1"/>
</dbReference>
<evidence type="ECO:0000313" key="5">
    <source>
        <dbReference type="Proteomes" id="UP000275267"/>
    </source>
</evidence>
<dbReference type="PROSITE" id="PS00745">
    <property type="entry name" value="RF_PROK_I"/>
    <property type="match status" value="1"/>
</dbReference>
<dbReference type="PANTHER" id="PTHR47352:SF1">
    <property type="entry name" value="CLASS I PEPTIDE CHAIN RELEASE FACTOR"/>
    <property type="match status" value="1"/>
</dbReference>
<dbReference type="Proteomes" id="UP000275267">
    <property type="component" value="Unassembled WGS sequence"/>
</dbReference>
<keyword evidence="2" id="KW-0732">Signal</keyword>
<feature type="signal peptide" evidence="2">
    <location>
        <begin position="1"/>
        <end position="20"/>
    </location>
</feature>
<name>A0A3L6S3L6_PANMI</name>
<evidence type="ECO:0000256" key="2">
    <source>
        <dbReference type="SAM" id="SignalP"/>
    </source>
</evidence>
<dbReference type="STRING" id="4540.A0A3L6S3L6"/>
<dbReference type="OrthoDB" id="270639at2759"/>
<dbReference type="EMBL" id="PQIB02000005">
    <property type="protein sequence ID" value="RLN15498.1"/>
    <property type="molecule type" value="Genomic_DNA"/>
</dbReference>
<evidence type="ECO:0000313" key="4">
    <source>
        <dbReference type="EMBL" id="RLN15498.1"/>
    </source>
</evidence>
<accession>A0A3L6S3L6</accession>
<comment type="caution">
    <text evidence="4">The sequence shown here is derived from an EMBL/GenBank/DDBJ whole genome shotgun (WGS) entry which is preliminary data.</text>
</comment>
<feature type="chain" id="PRO_5018321807" description="Prokaryotic-type class I peptide chain release factors domain-containing protein" evidence="2">
    <location>
        <begin position="21"/>
        <end position="303"/>
    </location>
</feature>
<proteinExistence type="predicted"/>
<reference evidence="5" key="1">
    <citation type="journal article" date="2019" name="Nat. Commun.">
        <title>The genome of broomcorn millet.</title>
        <authorList>
            <person name="Zou C."/>
            <person name="Miki D."/>
            <person name="Li D."/>
            <person name="Tang Q."/>
            <person name="Xiao L."/>
            <person name="Rajput S."/>
            <person name="Deng P."/>
            <person name="Jia W."/>
            <person name="Huang R."/>
            <person name="Zhang M."/>
            <person name="Sun Y."/>
            <person name="Hu J."/>
            <person name="Fu X."/>
            <person name="Schnable P.S."/>
            <person name="Li F."/>
            <person name="Zhang H."/>
            <person name="Feng B."/>
            <person name="Zhu X."/>
            <person name="Liu R."/>
            <person name="Schnable J.C."/>
            <person name="Zhu J.-K."/>
            <person name="Zhang H."/>
        </authorList>
    </citation>
    <scope>NUCLEOTIDE SEQUENCE [LARGE SCALE GENOMIC DNA]</scope>
</reference>
<gene>
    <name evidence="4" type="ORF">C2845_PM02G31630</name>
</gene>
<feature type="region of interest" description="Disordered" evidence="1">
    <location>
        <begin position="255"/>
        <end position="303"/>
    </location>
</feature>
<feature type="domain" description="Prokaryotic-type class I peptide chain release factors" evidence="3">
    <location>
        <begin position="102"/>
        <end position="118"/>
    </location>
</feature>
<evidence type="ECO:0000259" key="3">
    <source>
        <dbReference type="PROSITE" id="PS00745"/>
    </source>
</evidence>
<dbReference type="PANTHER" id="PTHR47352">
    <property type="entry name" value="CLASS I PEPTIDE CHAIN RELEASE FACTOR"/>
    <property type="match status" value="1"/>
</dbReference>
<sequence>MAAAMRSASLLRLGFRQVSSLVFQVPPCSAPCLGLNLAVGRAGLVRLRCSAAGAGDDGGKKVSARLALTQQVLRDAEERAALAGSDPAPKITLDHVTVNFARSGGPGGQNVNKVNTKVDMRFNVKEAHWLGERIKERILQAAIIDAASYVPPPPTEEQKEKIEKIGNSVFLSVITALQSLKGRDFRIRKCFHRRRNLDGTELAGIDGTYLAQNVSVSCHSPVDLAGRRHAVTVTLLVHRARGSGAPTHAGMRARARQARPARPAPDDFGQFATPEAAPAIAIPSSSAPARQCQGAPVTLPPRA</sequence>
<dbReference type="InterPro" id="IPR000352">
    <property type="entry name" value="Pep_chain_release_fac_I"/>
</dbReference>
<dbReference type="SUPFAM" id="SSF110916">
    <property type="entry name" value="Peptidyl-tRNA hydrolase domain-like"/>
    <property type="match status" value="1"/>
</dbReference>
<feature type="compositionally biased region" description="Low complexity" evidence="1">
    <location>
        <begin position="276"/>
        <end position="289"/>
    </location>
</feature>
<evidence type="ECO:0000256" key="1">
    <source>
        <dbReference type="SAM" id="MobiDB-lite"/>
    </source>
</evidence>
<organism evidence="4 5">
    <name type="scientific">Panicum miliaceum</name>
    <name type="common">Proso millet</name>
    <name type="synonym">Broomcorn millet</name>
    <dbReference type="NCBI Taxonomy" id="4540"/>
    <lineage>
        <taxon>Eukaryota</taxon>
        <taxon>Viridiplantae</taxon>
        <taxon>Streptophyta</taxon>
        <taxon>Embryophyta</taxon>
        <taxon>Tracheophyta</taxon>
        <taxon>Spermatophyta</taxon>
        <taxon>Magnoliopsida</taxon>
        <taxon>Liliopsida</taxon>
        <taxon>Poales</taxon>
        <taxon>Poaceae</taxon>
        <taxon>PACMAD clade</taxon>
        <taxon>Panicoideae</taxon>
        <taxon>Panicodae</taxon>
        <taxon>Paniceae</taxon>
        <taxon>Panicinae</taxon>
        <taxon>Panicum</taxon>
        <taxon>Panicum sect. Panicum</taxon>
    </lineage>
</organism>
<keyword evidence="5" id="KW-1185">Reference proteome</keyword>
<protein>
    <recommendedName>
        <fullName evidence="3">Prokaryotic-type class I peptide chain release factors domain-containing protein</fullName>
    </recommendedName>
</protein>
<dbReference type="AlphaFoldDB" id="A0A3L6S3L6"/>